<dbReference type="Pfam" id="PF01381">
    <property type="entry name" value="HTH_3"/>
    <property type="match status" value="1"/>
</dbReference>
<evidence type="ECO:0000313" key="3">
    <source>
        <dbReference type="Proteomes" id="UP000199045"/>
    </source>
</evidence>
<dbReference type="InterPro" id="IPR010982">
    <property type="entry name" value="Lambda_DNA-bd_dom_sf"/>
</dbReference>
<evidence type="ECO:0000313" key="2">
    <source>
        <dbReference type="EMBL" id="SDF71648.1"/>
    </source>
</evidence>
<evidence type="ECO:0000259" key="1">
    <source>
        <dbReference type="PROSITE" id="PS50943"/>
    </source>
</evidence>
<reference evidence="2 3" key="1">
    <citation type="submission" date="2016-10" db="EMBL/GenBank/DDBJ databases">
        <authorList>
            <person name="de Groot N.N."/>
        </authorList>
    </citation>
    <scope>NUCLEOTIDE SEQUENCE [LARGE SCALE GENOMIC DNA]</scope>
    <source>
        <strain evidence="2 3">DSM 527</strain>
    </source>
</reference>
<dbReference type="STRING" id="104663.SAMN04488121_102749"/>
<name>A0A1G7NC65_CHIFI</name>
<feature type="domain" description="HTH cro/C1-type" evidence="1">
    <location>
        <begin position="46"/>
        <end position="96"/>
    </location>
</feature>
<dbReference type="CDD" id="cd00093">
    <property type="entry name" value="HTH_XRE"/>
    <property type="match status" value="1"/>
</dbReference>
<protein>
    <submittedName>
        <fullName evidence="2">Helix-turn-helix</fullName>
    </submittedName>
</protein>
<dbReference type="GO" id="GO:0003677">
    <property type="term" value="F:DNA binding"/>
    <property type="evidence" value="ECO:0007669"/>
    <property type="project" value="InterPro"/>
</dbReference>
<dbReference type="Proteomes" id="UP000199045">
    <property type="component" value="Unassembled WGS sequence"/>
</dbReference>
<dbReference type="EMBL" id="FNBN01000002">
    <property type="protein sequence ID" value="SDF71648.1"/>
    <property type="molecule type" value="Genomic_DNA"/>
</dbReference>
<dbReference type="InterPro" id="IPR001387">
    <property type="entry name" value="Cro/C1-type_HTH"/>
</dbReference>
<dbReference type="RefSeq" id="WP_176842228.1">
    <property type="nucleotide sequence ID" value="NZ_FNBN01000002.1"/>
</dbReference>
<proteinExistence type="predicted"/>
<dbReference type="SUPFAM" id="SSF47413">
    <property type="entry name" value="lambda repressor-like DNA-binding domains"/>
    <property type="match status" value="1"/>
</dbReference>
<organism evidence="2 3">
    <name type="scientific">Chitinophaga filiformis</name>
    <name type="common">Myxococcus filiformis</name>
    <name type="synonym">Flexibacter filiformis</name>
    <dbReference type="NCBI Taxonomy" id="104663"/>
    <lineage>
        <taxon>Bacteria</taxon>
        <taxon>Pseudomonadati</taxon>
        <taxon>Bacteroidota</taxon>
        <taxon>Chitinophagia</taxon>
        <taxon>Chitinophagales</taxon>
        <taxon>Chitinophagaceae</taxon>
        <taxon>Chitinophaga</taxon>
    </lineage>
</organism>
<sequence length="143" mass="15501">MENFEATNTNYTSDLVNNLLSHISPAEQDQIDHKMKMAAKIHAGLKAKGWKSLDLARELHLKSPSLVSKWLSGTHNFTMDTLVDIQRVLGIRLLDADMTATQPPLNVNVTVPVVPSSLKGAIQGPLYKIAGQSGGLTSPPFNA</sequence>
<accession>A0A1G7NC65</accession>
<gene>
    <name evidence="2" type="ORF">SAMN04488121_102749</name>
</gene>
<dbReference type="PROSITE" id="PS50943">
    <property type="entry name" value="HTH_CROC1"/>
    <property type="match status" value="1"/>
</dbReference>
<dbReference type="Gene3D" id="1.10.260.40">
    <property type="entry name" value="lambda repressor-like DNA-binding domains"/>
    <property type="match status" value="1"/>
</dbReference>
<dbReference type="AlphaFoldDB" id="A0A1G7NC65"/>